<dbReference type="AlphaFoldDB" id="A0A0G0UBF8"/>
<reference evidence="2 3" key="1">
    <citation type="journal article" date="2015" name="Nature">
        <title>rRNA introns, odd ribosomes, and small enigmatic genomes across a large radiation of phyla.</title>
        <authorList>
            <person name="Brown C.T."/>
            <person name="Hug L.A."/>
            <person name="Thomas B.C."/>
            <person name="Sharon I."/>
            <person name="Castelle C.J."/>
            <person name="Singh A."/>
            <person name="Wilkins M.J."/>
            <person name="Williams K.H."/>
            <person name="Banfield J.F."/>
        </authorList>
    </citation>
    <scope>NUCLEOTIDE SEQUENCE [LARGE SCALE GENOMIC DNA]</scope>
</reference>
<evidence type="ECO:0000313" key="3">
    <source>
        <dbReference type="Proteomes" id="UP000034854"/>
    </source>
</evidence>
<proteinExistence type="predicted"/>
<evidence type="ECO:0000256" key="1">
    <source>
        <dbReference type="SAM" id="MobiDB-lite"/>
    </source>
</evidence>
<accession>A0A0G0UBF8</accession>
<evidence type="ECO:0000313" key="2">
    <source>
        <dbReference type="EMBL" id="KKR86298.1"/>
    </source>
</evidence>
<organism evidence="2 3">
    <name type="scientific">Candidatus Curtissbacteria bacterium GW2011_GWA1_41_11</name>
    <dbReference type="NCBI Taxonomy" id="1618409"/>
    <lineage>
        <taxon>Bacteria</taxon>
        <taxon>Candidatus Curtissiibacteriota</taxon>
    </lineage>
</organism>
<gene>
    <name evidence="2" type="ORF">UU34_C0017G0014</name>
</gene>
<feature type="region of interest" description="Disordered" evidence="1">
    <location>
        <begin position="65"/>
        <end position="84"/>
    </location>
</feature>
<protein>
    <submittedName>
        <fullName evidence="2">Uncharacterized protein</fullName>
    </submittedName>
</protein>
<dbReference type="Proteomes" id="UP000034854">
    <property type="component" value="Unassembled WGS sequence"/>
</dbReference>
<feature type="compositionally biased region" description="Basic and acidic residues" evidence="1">
    <location>
        <begin position="65"/>
        <end position="74"/>
    </location>
</feature>
<comment type="caution">
    <text evidence="2">The sequence shown here is derived from an EMBL/GenBank/DDBJ whole genome shotgun (WGS) entry which is preliminary data.</text>
</comment>
<name>A0A0G0UBF8_9BACT</name>
<sequence length="84" mass="9470">MQNIFVAKEQLTGVKVGDRLPNGAKVINVQYVKQGAIGFEIDNPEIIARIEKALADYAAAVRKDQLRPREESPRRNLYFDSPLD</sequence>
<dbReference type="EMBL" id="LCAG01000017">
    <property type="protein sequence ID" value="KKR86298.1"/>
    <property type="molecule type" value="Genomic_DNA"/>
</dbReference>